<dbReference type="CDD" id="cd16406">
    <property type="entry name" value="ParB_N_like"/>
    <property type="match status" value="1"/>
</dbReference>
<keyword evidence="4" id="KW-0614">Plasmid</keyword>
<sequence length="644" mass="69699">MSVANVKAKAAKKATPKNAVSAELKAALDAAIISYVPLSCLIKSPLNVRTIPYTADSVKRLANSIETLGLLHNLVVHALPDGQSGVAAGGRRLAALTLLCETGRITPDYQVPVKCVSDELAVEASYAENNELETMHPVEQIRAFATLAAQGKTPVQIGDGLGYGSRHVQRMLKLANLAPTLLEKLAQDEITTEHCQALALESNTDRQLQVYEAACRQAWNGKPEASTIRSLITDAETSTRSPRFHFVGASAFSEGEIRQDLFSDEEGGYVDTLALDTALLEKLQTVAEGLREAEGWAWCAGQMEAVSYHGEDARRYDILTQPKVVLSADEQQFLDEADALSDDDTYPEAEISAIACAAKVRAWSEEQRAAAGVVVSWNGREVQVQRGVVLRQEQERDNSDVVTHRPPEVAEGISTPMLTKLSSERTLAVQAALLRTPQKTIALLAWKLCASVFGGYSVAKHPFSLSVTTAHGTLTSTAPSGEEGNAYQCLQAEKARLAALLPAGWEKDFTTFFVLDDPTLLSLMTFCTVCSVDGVQKRDDMNRKTASPLDGVETAIGFHLRDWWQPTKEGFFTFLTKPQIVAALGEAGMTEAAAHAEKLKKGDAAQYAAEQMTDTRWVPDWMTAPEAATAEAPADHHIHLADAA</sequence>
<dbReference type="InterPro" id="IPR003115">
    <property type="entry name" value="ParB_N"/>
</dbReference>
<geneLocation type="plasmid" evidence="4">
    <name>pRSE40</name>
</geneLocation>
<dbReference type="EMBL" id="CP034699">
    <property type="protein sequence ID" value="AZT44304.1"/>
    <property type="molecule type" value="Genomic_DNA"/>
</dbReference>
<gene>
    <name evidence="4" type="ORF">EL007_23875</name>
</gene>
<dbReference type="GO" id="GO:0007059">
    <property type="term" value="P:chromosome segregation"/>
    <property type="evidence" value="ECO:0007669"/>
    <property type="project" value="TreeGrafter"/>
</dbReference>
<name>A0A3Q9MVR0_SALET</name>
<dbReference type="PANTHER" id="PTHR33375">
    <property type="entry name" value="CHROMOSOME-PARTITIONING PROTEIN PARB-RELATED"/>
    <property type="match status" value="1"/>
</dbReference>
<proteinExistence type="inferred from homology"/>
<dbReference type="Pfam" id="PF02195">
    <property type="entry name" value="ParB_N"/>
    <property type="match status" value="1"/>
</dbReference>
<dbReference type="SUPFAM" id="SSF109709">
    <property type="entry name" value="KorB DNA-binding domain-like"/>
    <property type="match status" value="1"/>
</dbReference>
<evidence type="ECO:0000256" key="2">
    <source>
        <dbReference type="ARBA" id="ARBA00074268"/>
    </source>
</evidence>
<feature type="domain" description="ParB-like N-terminal" evidence="3">
    <location>
        <begin position="34"/>
        <end position="130"/>
    </location>
</feature>
<dbReference type="InterPro" id="IPR050336">
    <property type="entry name" value="Chromosome_partition/occlusion"/>
</dbReference>
<reference evidence="4" key="1">
    <citation type="submission" date="2018-12" db="EMBL/GenBank/DDBJ databases">
        <title>Complete genome sequences of twenty non-typhoidal Salmonella isolates from Rwanda.</title>
        <authorList>
            <person name="Byukusenge M."/>
            <person name="Li L."/>
            <person name="Subhashinie K."/>
            <person name="Nzayirambaho M."/>
            <person name="Kuchipudi S.V."/>
            <person name="Jayarao B.M."/>
        </authorList>
    </citation>
    <scope>NUCLEOTIDE SEQUENCE</scope>
    <source>
        <strain evidence="4">RSE40</strain>
        <plasmid evidence="4">pRSE40</plasmid>
    </source>
</reference>
<evidence type="ECO:0000313" key="4">
    <source>
        <dbReference type="EMBL" id="AZT44304.1"/>
    </source>
</evidence>
<dbReference type="GO" id="GO:0005694">
    <property type="term" value="C:chromosome"/>
    <property type="evidence" value="ECO:0007669"/>
    <property type="project" value="TreeGrafter"/>
</dbReference>
<dbReference type="AlphaFoldDB" id="A0A3Q9MVR0"/>
<dbReference type="InterPro" id="IPR041468">
    <property type="entry name" value="HTH_ParB/Spo0J"/>
</dbReference>
<evidence type="ECO:0000256" key="1">
    <source>
        <dbReference type="ARBA" id="ARBA00006295"/>
    </source>
</evidence>
<evidence type="ECO:0000259" key="3">
    <source>
        <dbReference type="SMART" id="SM00470"/>
    </source>
</evidence>
<dbReference type="Gene3D" id="3.90.1530.30">
    <property type="match status" value="1"/>
</dbReference>
<protein>
    <recommendedName>
        <fullName evidence="2">Uncharacterized protein YubM</fullName>
    </recommendedName>
</protein>
<dbReference type="SUPFAM" id="SSF110849">
    <property type="entry name" value="ParB/Sulfiredoxin"/>
    <property type="match status" value="1"/>
</dbReference>
<organism evidence="4">
    <name type="scientific">Salmonella enterica subsp. enterica serovar Karamoja</name>
    <dbReference type="NCBI Taxonomy" id="2500153"/>
    <lineage>
        <taxon>Bacteria</taxon>
        <taxon>Pseudomonadati</taxon>
        <taxon>Pseudomonadota</taxon>
        <taxon>Gammaproteobacteria</taxon>
        <taxon>Enterobacterales</taxon>
        <taxon>Enterobacteriaceae</taxon>
        <taxon>Salmonella</taxon>
    </lineage>
</organism>
<dbReference type="SMART" id="SM00470">
    <property type="entry name" value="ParB"/>
    <property type="match status" value="1"/>
</dbReference>
<dbReference type="PANTHER" id="PTHR33375:SF7">
    <property type="entry name" value="CHROMOSOME 2-PARTITIONING PROTEIN PARB-RELATED"/>
    <property type="match status" value="1"/>
</dbReference>
<dbReference type="InterPro" id="IPR036086">
    <property type="entry name" value="ParB/Sulfiredoxin_sf"/>
</dbReference>
<dbReference type="FunFam" id="1.10.10.2830:FF:000001">
    <property type="entry name" value="Chromosome partitioning protein ParB"/>
    <property type="match status" value="1"/>
</dbReference>
<dbReference type="Pfam" id="PF17762">
    <property type="entry name" value="HTH_ParB"/>
    <property type="match status" value="1"/>
</dbReference>
<comment type="similarity">
    <text evidence="1">Belongs to the ParB family.</text>
</comment>
<dbReference type="RefSeq" id="WP_168445546.1">
    <property type="nucleotide sequence ID" value="NZ_CP034699.1"/>
</dbReference>
<accession>A0A3Q9MVR0</accession>
<dbReference type="Gene3D" id="1.10.10.2830">
    <property type="match status" value="1"/>
</dbReference>